<evidence type="ECO:0000313" key="2">
    <source>
        <dbReference type="Proteomes" id="UP001597018"/>
    </source>
</evidence>
<dbReference type="EMBL" id="JBHTIW010000012">
    <property type="protein sequence ID" value="MFD0921315.1"/>
    <property type="molecule type" value="Genomic_DNA"/>
</dbReference>
<sequence length="127" mass="13909">MVYQFDARPEPWLRPHLEALAEAVRAGFRFLHLPSWDDVLAIQGMRVADGAMDVFLSYSATDALAARVAVENLDFHASPLSLWEQRGAVADVLTELLALPPHGAPGAPVLVTGRVRDLWLPGRFPAV</sequence>
<dbReference type="Proteomes" id="UP001597018">
    <property type="component" value="Unassembled WGS sequence"/>
</dbReference>
<proteinExistence type="predicted"/>
<reference evidence="2" key="1">
    <citation type="journal article" date="2019" name="Int. J. Syst. Evol. Microbiol.">
        <title>The Global Catalogue of Microorganisms (GCM) 10K type strain sequencing project: providing services to taxonomists for standard genome sequencing and annotation.</title>
        <authorList>
            <consortium name="The Broad Institute Genomics Platform"/>
            <consortium name="The Broad Institute Genome Sequencing Center for Infectious Disease"/>
            <person name="Wu L."/>
            <person name="Ma J."/>
        </authorList>
    </citation>
    <scope>NUCLEOTIDE SEQUENCE [LARGE SCALE GENOMIC DNA]</scope>
    <source>
        <strain evidence="2">CCUG 56401</strain>
    </source>
</reference>
<evidence type="ECO:0000313" key="1">
    <source>
        <dbReference type="EMBL" id="MFD0921315.1"/>
    </source>
</evidence>
<organism evidence="1 2">
    <name type="scientific">Saccharopolyspora rosea</name>
    <dbReference type="NCBI Taxonomy" id="524884"/>
    <lineage>
        <taxon>Bacteria</taxon>
        <taxon>Bacillati</taxon>
        <taxon>Actinomycetota</taxon>
        <taxon>Actinomycetes</taxon>
        <taxon>Pseudonocardiales</taxon>
        <taxon>Pseudonocardiaceae</taxon>
        <taxon>Saccharopolyspora</taxon>
    </lineage>
</organism>
<gene>
    <name evidence="1" type="ORF">ACFQ16_16325</name>
</gene>
<comment type="caution">
    <text evidence="1">The sequence shown here is derived from an EMBL/GenBank/DDBJ whole genome shotgun (WGS) entry which is preliminary data.</text>
</comment>
<protein>
    <submittedName>
        <fullName evidence="1">Uncharacterized protein</fullName>
    </submittedName>
</protein>
<keyword evidence="2" id="KW-1185">Reference proteome</keyword>
<accession>A0ABW3FVS5</accession>
<name>A0ABW3FVS5_9PSEU</name>
<dbReference type="RefSeq" id="WP_345600596.1">
    <property type="nucleotide sequence ID" value="NZ_BAABLT010000010.1"/>
</dbReference>